<dbReference type="Proteomes" id="UP001595764">
    <property type="component" value="Unassembled WGS sequence"/>
</dbReference>
<dbReference type="RefSeq" id="WP_377872217.1">
    <property type="nucleotide sequence ID" value="NZ_JBHMAY010000037.1"/>
</dbReference>
<reference evidence="2" key="1">
    <citation type="journal article" date="2019" name="Int. J. Syst. Evol. Microbiol.">
        <title>The Global Catalogue of Microorganisms (GCM) 10K type strain sequencing project: providing services to taxonomists for standard genome sequencing and annotation.</title>
        <authorList>
            <consortium name="The Broad Institute Genomics Platform"/>
            <consortium name="The Broad Institute Genome Sequencing Center for Infectious Disease"/>
            <person name="Wu L."/>
            <person name="Ma J."/>
        </authorList>
    </citation>
    <scope>NUCLEOTIDE SEQUENCE [LARGE SCALE GENOMIC DNA]</scope>
    <source>
        <strain evidence="2">CGMCC 4.7682</strain>
    </source>
</reference>
<name>A0ABV7QQ51_9PSEU</name>
<accession>A0ABV7QQ51</accession>
<evidence type="ECO:0000313" key="1">
    <source>
        <dbReference type="EMBL" id="MFC3514289.1"/>
    </source>
</evidence>
<protein>
    <submittedName>
        <fullName evidence="1">Uncharacterized protein</fullName>
    </submittedName>
</protein>
<organism evidence="1 2">
    <name type="scientific">Amycolatopsis halotolerans</name>
    <dbReference type="NCBI Taxonomy" id="330083"/>
    <lineage>
        <taxon>Bacteria</taxon>
        <taxon>Bacillati</taxon>
        <taxon>Actinomycetota</taxon>
        <taxon>Actinomycetes</taxon>
        <taxon>Pseudonocardiales</taxon>
        <taxon>Pseudonocardiaceae</taxon>
        <taxon>Amycolatopsis</taxon>
    </lineage>
</organism>
<dbReference type="EMBL" id="JBHRWI010000039">
    <property type="protein sequence ID" value="MFC3514289.1"/>
    <property type="molecule type" value="Genomic_DNA"/>
</dbReference>
<evidence type="ECO:0000313" key="2">
    <source>
        <dbReference type="Proteomes" id="UP001595764"/>
    </source>
</evidence>
<sequence length="291" mass="31358">MTEPSRSAVYRLSMTTQGPLYPPSEVMNTDGDFVVIGTITRAQPDGTVAAVPGRAIVAADSPLPQFGSTLPYRIVRELPEKLSTEDEAMVLATLPLPLPCSNYTAVMAPQQQPEPFSVTRPSYPFHQAPIPDLQPEDGPKVTAPVTLGQWVKARGTLTVTLAEDSTAAEFRGEFSGLIPESLYTVMAIRRRDLDPDGPAHPSPLGVPNVFVADEEGNGRYRAVLPDPFPATDAPNSADRLVNFVVLWMSYQQNYGGAVGHHGLGADIHAQLRLDAPGFAEFTTRPRNGDGK</sequence>
<gene>
    <name evidence="1" type="ORF">ACFORO_29260</name>
</gene>
<comment type="caution">
    <text evidence="1">The sequence shown here is derived from an EMBL/GenBank/DDBJ whole genome shotgun (WGS) entry which is preliminary data.</text>
</comment>
<keyword evidence="2" id="KW-1185">Reference proteome</keyword>
<proteinExistence type="predicted"/>